<organism evidence="2 3">
    <name type="scientific">Kipferlia bialata</name>
    <dbReference type="NCBI Taxonomy" id="797122"/>
    <lineage>
        <taxon>Eukaryota</taxon>
        <taxon>Metamonada</taxon>
        <taxon>Carpediemonas-like organisms</taxon>
        <taxon>Kipferlia</taxon>
    </lineage>
</organism>
<evidence type="ECO:0000313" key="3">
    <source>
        <dbReference type="Proteomes" id="UP000265618"/>
    </source>
</evidence>
<sequence>MQSTDVKLVMLGDTGVGKTSLLVRFILNKFRTDTVSNLGASFLSKQLEVEDRIYKLQIWDTAGQEQYQSLAPMYYRGANAAIIVYDITRQASFDRVAEFVRCSNVYIWIQVP</sequence>
<dbReference type="PRINTS" id="PR00449">
    <property type="entry name" value="RASTRNSFRMNG"/>
</dbReference>
<dbReference type="SMART" id="SM00174">
    <property type="entry name" value="RHO"/>
    <property type="match status" value="1"/>
</dbReference>
<dbReference type="NCBIfam" id="TIGR00231">
    <property type="entry name" value="small_GTP"/>
    <property type="match status" value="1"/>
</dbReference>
<dbReference type="PROSITE" id="PS51419">
    <property type="entry name" value="RAB"/>
    <property type="match status" value="1"/>
</dbReference>
<dbReference type="CDD" id="cd00154">
    <property type="entry name" value="Rab"/>
    <property type="match status" value="1"/>
</dbReference>
<dbReference type="Proteomes" id="UP000265618">
    <property type="component" value="Unassembled WGS sequence"/>
</dbReference>
<protein>
    <submittedName>
        <fullName evidence="2">Small GTPase superfamily, Rho type</fullName>
    </submittedName>
</protein>
<accession>A0A9K3D3I1</accession>
<gene>
    <name evidence="2" type="ORF">KIPB_008516</name>
</gene>
<evidence type="ECO:0000313" key="2">
    <source>
        <dbReference type="EMBL" id="GIQ86629.1"/>
    </source>
</evidence>
<dbReference type="InterPro" id="IPR005225">
    <property type="entry name" value="Small_GTP-bd"/>
</dbReference>
<dbReference type="GO" id="GO:0003924">
    <property type="term" value="F:GTPase activity"/>
    <property type="evidence" value="ECO:0007669"/>
    <property type="project" value="InterPro"/>
</dbReference>
<name>A0A9K3D3I1_9EUKA</name>
<keyword evidence="3" id="KW-1185">Reference proteome</keyword>
<dbReference type="FunFam" id="3.40.50.300:FF:001447">
    <property type="entry name" value="Ras-related protein Rab-1B"/>
    <property type="match status" value="1"/>
</dbReference>
<comment type="caution">
    <text evidence="2">The sequence shown here is derived from an EMBL/GenBank/DDBJ whole genome shotgun (WGS) entry which is preliminary data.</text>
</comment>
<evidence type="ECO:0000256" key="1">
    <source>
        <dbReference type="ARBA" id="ARBA00022741"/>
    </source>
</evidence>
<dbReference type="SMART" id="SM00173">
    <property type="entry name" value="RAS"/>
    <property type="match status" value="1"/>
</dbReference>
<dbReference type="PANTHER" id="PTHR47978">
    <property type="match status" value="1"/>
</dbReference>
<dbReference type="Pfam" id="PF00071">
    <property type="entry name" value="Ras"/>
    <property type="match status" value="1"/>
</dbReference>
<dbReference type="OrthoDB" id="26525at2759"/>
<proteinExistence type="predicted"/>
<dbReference type="InterPro" id="IPR027417">
    <property type="entry name" value="P-loop_NTPase"/>
</dbReference>
<dbReference type="GO" id="GO:0005525">
    <property type="term" value="F:GTP binding"/>
    <property type="evidence" value="ECO:0007669"/>
    <property type="project" value="InterPro"/>
</dbReference>
<reference evidence="2 3" key="1">
    <citation type="journal article" date="2018" name="PLoS ONE">
        <title>The draft genome of Kipferlia bialata reveals reductive genome evolution in fornicate parasites.</title>
        <authorList>
            <person name="Tanifuji G."/>
            <person name="Takabayashi S."/>
            <person name="Kume K."/>
            <person name="Takagi M."/>
            <person name="Nakayama T."/>
            <person name="Kamikawa R."/>
            <person name="Inagaki Y."/>
            <person name="Hashimoto T."/>
        </authorList>
    </citation>
    <scope>NUCLEOTIDE SEQUENCE [LARGE SCALE GENOMIC DNA]</scope>
    <source>
        <strain evidence="2">NY0173</strain>
    </source>
</reference>
<dbReference type="PROSITE" id="PS51421">
    <property type="entry name" value="RAS"/>
    <property type="match status" value="1"/>
</dbReference>
<dbReference type="SMART" id="SM00175">
    <property type="entry name" value="RAB"/>
    <property type="match status" value="1"/>
</dbReference>
<dbReference type="InterPro" id="IPR001806">
    <property type="entry name" value="Small_GTPase"/>
</dbReference>
<dbReference type="SUPFAM" id="SSF52540">
    <property type="entry name" value="P-loop containing nucleoside triphosphate hydrolases"/>
    <property type="match status" value="1"/>
</dbReference>
<dbReference type="EMBL" id="BDIP01002660">
    <property type="protein sequence ID" value="GIQ86629.1"/>
    <property type="molecule type" value="Genomic_DNA"/>
</dbReference>
<keyword evidence="1" id="KW-0547">Nucleotide-binding</keyword>
<dbReference type="AlphaFoldDB" id="A0A9K3D3I1"/>
<dbReference type="Gene3D" id="3.40.50.300">
    <property type="entry name" value="P-loop containing nucleotide triphosphate hydrolases"/>
    <property type="match status" value="1"/>
</dbReference>